<accession>A0A3D9AKE2</accession>
<feature type="region of interest" description="Disordered" evidence="1">
    <location>
        <begin position="293"/>
        <end position="322"/>
    </location>
</feature>
<organism evidence="2 3">
    <name type="scientific">Chryseobacterium pennipullorum</name>
    <dbReference type="NCBI Taxonomy" id="2258963"/>
    <lineage>
        <taxon>Bacteria</taxon>
        <taxon>Pseudomonadati</taxon>
        <taxon>Bacteroidota</taxon>
        <taxon>Flavobacteriia</taxon>
        <taxon>Flavobacteriales</taxon>
        <taxon>Weeksellaceae</taxon>
        <taxon>Chryseobacterium group</taxon>
        <taxon>Chryseobacterium</taxon>
    </lineage>
</organism>
<dbReference type="PANTHER" id="PTHR32305">
    <property type="match status" value="1"/>
</dbReference>
<reference evidence="2 3" key="1">
    <citation type="submission" date="2018-06" db="EMBL/GenBank/DDBJ databases">
        <title>Novel Chryseobacterium species.</title>
        <authorList>
            <person name="Newman J."/>
            <person name="Hugo C."/>
            <person name="Oosthuizen L."/>
            <person name="Charimba G."/>
        </authorList>
    </citation>
    <scope>NUCLEOTIDE SEQUENCE [LARGE SCALE GENOMIC DNA]</scope>
    <source>
        <strain evidence="2 3">7_F195</strain>
    </source>
</reference>
<feature type="compositionally biased region" description="Basic and acidic residues" evidence="1">
    <location>
        <begin position="300"/>
        <end position="311"/>
    </location>
</feature>
<dbReference type="InterPro" id="IPR050708">
    <property type="entry name" value="T6SS_VgrG/RHS"/>
</dbReference>
<comment type="caution">
    <text evidence="2">The sequence shown here is derived from an EMBL/GenBank/DDBJ whole genome shotgun (WGS) entry which is preliminary data.</text>
</comment>
<dbReference type="InterPro" id="IPR022385">
    <property type="entry name" value="Rhs_assc_core"/>
</dbReference>
<evidence type="ECO:0000256" key="1">
    <source>
        <dbReference type="SAM" id="MobiDB-lite"/>
    </source>
</evidence>
<evidence type="ECO:0000313" key="3">
    <source>
        <dbReference type="Proteomes" id="UP000256257"/>
    </source>
</evidence>
<protein>
    <recommendedName>
        <fullName evidence="4">RHS repeat-associated core domain-containing protein</fullName>
    </recommendedName>
</protein>
<gene>
    <name evidence="2" type="ORF">DRF67_21030</name>
</gene>
<dbReference type="PANTHER" id="PTHR32305:SF15">
    <property type="entry name" value="PROTEIN RHSA-RELATED"/>
    <property type="match status" value="1"/>
</dbReference>
<dbReference type="AlphaFoldDB" id="A0A3D9AKE2"/>
<dbReference type="Gene3D" id="2.180.10.10">
    <property type="entry name" value="RHS repeat-associated core"/>
    <property type="match status" value="1"/>
</dbReference>
<evidence type="ECO:0008006" key="4">
    <source>
        <dbReference type="Google" id="ProtNLM"/>
    </source>
</evidence>
<keyword evidence="3" id="KW-1185">Reference proteome</keyword>
<dbReference type="Proteomes" id="UP000256257">
    <property type="component" value="Unassembled WGS sequence"/>
</dbReference>
<proteinExistence type="predicted"/>
<dbReference type="EMBL" id="QNVV01000034">
    <property type="protein sequence ID" value="REC41838.1"/>
    <property type="molecule type" value="Genomic_DNA"/>
</dbReference>
<evidence type="ECO:0000313" key="2">
    <source>
        <dbReference type="EMBL" id="REC41838.1"/>
    </source>
</evidence>
<dbReference type="NCBIfam" id="TIGR03696">
    <property type="entry name" value="Rhs_assc_core"/>
    <property type="match status" value="1"/>
</dbReference>
<name>A0A3D9AKE2_9FLAO</name>
<sequence length="322" mass="34859">MKEVSGMEIIEENNYYPFGLKHGTDNPNVGNRAYQYKYNGKELQETGMYDYHARHYMPDIGRWISQDPLSEEYRRWSPYNYAVDNPIRFIDPDGMSVQDIIGVTKQDAQKFKADVHKVLSDSKFSGVRALLDVKGKSFNKVDSGALSSALSGVTVSKDEQAYIDIVVNAINDTKVHTVEYLSMGDTVSSAGGTAFKNHLNKAAAGTGDVLVPDASNLSVDLINGLGGEGMNFPSAKGSHSIIVETASTTPESRAETSSHEVLGHGVPSAKGASTAVNNTNAIRMSNLVRRVTGSTQPARDGMDHAGGKEGQIKNPQDLPMTR</sequence>
<dbReference type="OrthoDB" id="1268901at2"/>